<feature type="non-terminal residue" evidence="1">
    <location>
        <position position="87"/>
    </location>
</feature>
<evidence type="ECO:0000313" key="2">
    <source>
        <dbReference type="Proteomes" id="UP000663891"/>
    </source>
</evidence>
<dbReference type="EMBL" id="CAJNON010008106">
    <property type="protein sequence ID" value="CAF1543635.1"/>
    <property type="molecule type" value="Genomic_DNA"/>
</dbReference>
<gene>
    <name evidence="1" type="ORF">VCS650_LOCUS44076</name>
</gene>
<name>A0A815WHP6_9BILA</name>
<evidence type="ECO:0000313" key="1">
    <source>
        <dbReference type="EMBL" id="CAF1543635.1"/>
    </source>
</evidence>
<organism evidence="1 2">
    <name type="scientific">Adineta steineri</name>
    <dbReference type="NCBI Taxonomy" id="433720"/>
    <lineage>
        <taxon>Eukaryota</taxon>
        <taxon>Metazoa</taxon>
        <taxon>Spiralia</taxon>
        <taxon>Gnathifera</taxon>
        <taxon>Rotifera</taxon>
        <taxon>Eurotatoria</taxon>
        <taxon>Bdelloidea</taxon>
        <taxon>Adinetida</taxon>
        <taxon>Adinetidae</taxon>
        <taxon>Adineta</taxon>
    </lineage>
</organism>
<protein>
    <submittedName>
        <fullName evidence="1">Uncharacterized protein</fullName>
    </submittedName>
</protein>
<accession>A0A815WHP6</accession>
<sequence length="87" mass="9911">MVKVRGWKVLEPTVPVIPRPPGKHRAILAPLPPSFDLYKNLVKRLQEAIPNCVVLKIEQIRNADLEVYDMLDIIIGINGDILQAYPW</sequence>
<proteinExistence type="predicted"/>
<dbReference type="Proteomes" id="UP000663891">
    <property type="component" value="Unassembled WGS sequence"/>
</dbReference>
<comment type="caution">
    <text evidence="1">The sequence shown here is derived from an EMBL/GenBank/DDBJ whole genome shotgun (WGS) entry which is preliminary data.</text>
</comment>
<reference evidence="1" key="1">
    <citation type="submission" date="2021-02" db="EMBL/GenBank/DDBJ databases">
        <authorList>
            <person name="Nowell W R."/>
        </authorList>
    </citation>
    <scope>NUCLEOTIDE SEQUENCE</scope>
</reference>
<dbReference type="AlphaFoldDB" id="A0A815WHP6"/>